<evidence type="ECO:0000259" key="2">
    <source>
        <dbReference type="Pfam" id="PF24883"/>
    </source>
</evidence>
<organism evidence="3 4">
    <name type="scientific">Amycolatopsis thermoflava</name>
    <dbReference type="NCBI Taxonomy" id="84480"/>
    <lineage>
        <taxon>Bacteria</taxon>
        <taxon>Bacillati</taxon>
        <taxon>Actinomycetota</taxon>
        <taxon>Actinomycetes</taxon>
        <taxon>Pseudonocardiales</taxon>
        <taxon>Pseudonocardiaceae</taxon>
        <taxon>Amycolatopsis</taxon>
        <taxon>Amycolatopsis methanolica group</taxon>
    </lineage>
</organism>
<dbReference type="InterPro" id="IPR011990">
    <property type="entry name" value="TPR-like_helical_dom_sf"/>
</dbReference>
<reference evidence="3 4" key="1">
    <citation type="submission" date="2018-11" db="EMBL/GenBank/DDBJ databases">
        <title>Sequencing the genomes of 1000 actinobacteria strains.</title>
        <authorList>
            <person name="Klenk H.-P."/>
        </authorList>
    </citation>
    <scope>NUCLEOTIDE SEQUENCE [LARGE SCALE GENOMIC DNA]</scope>
    <source>
        <strain evidence="3 4">DSM 44348</strain>
    </source>
</reference>
<accession>A0A3N2H1A5</accession>
<dbReference type="Gene3D" id="1.25.40.10">
    <property type="entry name" value="Tetratricopeptide repeat domain"/>
    <property type="match status" value="1"/>
</dbReference>
<proteinExistence type="predicted"/>
<dbReference type="PANTHER" id="PTHR19860:SF40">
    <property type="entry name" value="WD40 REPEAT-CONTAINING PROTEIN"/>
    <property type="match status" value="1"/>
</dbReference>
<evidence type="ECO:0000313" key="4">
    <source>
        <dbReference type="Proteomes" id="UP000274843"/>
    </source>
</evidence>
<dbReference type="PANTHER" id="PTHR19860">
    <property type="entry name" value="DDB1- AND CUL4-ASSOCIATED FACTOR 12-RELATED"/>
    <property type="match status" value="1"/>
</dbReference>
<name>A0A3N2H1A5_9PSEU</name>
<protein>
    <recommendedName>
        <fullName evidence="2">Nephrocystin 3-like N-terminal domain-containing protein</fullName>
    </recommendedName>
</protein>
<keyword evidence="1" id="KW-0677">Repeat</keyword>
<dbReference type="Pfam" id="PF24883">
    <property type="entry name" value="NPHP3_N"/>
    <property type="match status" value="1"/>
</dbReference>
<dbReference type="InterPro" id="IPR056884">
    <property type="entry name" value="NPHP3-like_N"/>
</dbReference>
<sequence length="1062" mass="116945">MGQNAAAGEFHGPVVQAGSVNGGVHVHSGTPVVSGYRSQVERIAPRELNDRDRELAELAEFCGDGAGSYLWLRAAAWSGKSALLSTFVLDPPPGVRVVSFFVTASFGPHSDRRAFVDNVLEQLWAMMGVPPASHLTEFTRETHLLSLLAEAARQCEARGERLVVVVDGLDEDRGRHSHSIAALLPEQPPHGMRVIVSSRPNPPLPDDVAERHPLRDSEIIRPLQPYAKAEAVRVVMEGDLQRLMQGSRAEQELLGLLTAAGGGLSTPDFAELIGVSEWQIDKYLGTSAGRSFVRRGGDSSDGHDMYLLAHEQLQSTARLMLGPKIEGYRARLHEWAADYARKGWPESTPDYLFRGYFAMLADAGLTERMIACATDPGRHRRMLARTGGDGASIAEIIATQDHLLVAENPDLIALARLAVHRSHLHRGNSRIPHSLPAGWVRVGLYERGLAMIEAIPDPARRMDAVLAAHRVCRAGDQPDRAADLLDQAEQIAVGFNQFFGARPIRALAEACATAGEFDRARRIVELVENRTEKARVLATLAARAAESGERGQARLFFDEAEEMLVSDSNDWRHDALSAAAVAARRINDHARSGELLDEAEDLLLKGRESGAHINRLGNVVRDMVALGHHDRATRLMQSVRDEDVRESWLEWIISEVAREEGERGEALARDTPDDFRLCRRLAAVSQVVADRDRASHLLTEAEDVAGRVSERTEEALLAIAAARAVHGDLARAEELVRVCAPVSTEPESVLEVAAAALRAEDFERGTRLLILAETVARRSVPPRDEWQSLHWVRTVADMRDFGRAEKLVRSFHDSAARSAGWALIAEAALVAHDLQLAERALGLVEDSSMERRARLELLRMYIAAGEVAHAAVLARRADDRLQRINALLVVAREGRRRELIDEILCEIASIGHPARQLEQTLRLLEVAAELRDRDQVSALCEELGRIAALVVADPGTDGFEKSKAERCRGFAAGRMRTLTEVMEQVENLWPRIIPPLPVVPSKAIRYELFNPVTPALRPPDEIAHRLSRQDWTTVVDDLLQANPGGYHALVTELDVLDRAGLE</sequence>
<feature type="domain" description="Nephrocystin 3-like N-terminal" evidence="2">
    <location>
        <begin position="66"/>
        <end position="199"/>
    </location>
</feature>
<dbReference type="Proteomes" id="UP000274843">
    <property type="component" value="Unassembled WGS sequence"/>
</dbReference>
<gene>
    <name evidence="3" type="ORF">EDD35_5086</name>
</gene>
<dbReference type="InterPro" id="IPR051191">
    <property type="entry name" value="DCAF12"/>
</dbReference>
<keyword evidence="4" id="KW-1185">Reference proteome</keyword>
<dbReference type="EMBL" id="RKHY01000001">
    <property type="protein sequence ID" value="ROS42692.1"/>
    <property type="molecule type" value="Genomic_DNA"/>
</dbReference>
<evidence type="ECO:0000313" key="3">
    <source>
        <dbReference type="EMBL" id="ROS42692.1"/>
    </source>
</evidence>
<comment type="caution">
    <text evidence="3">The sequence shown here is derived from an EMBL/GenBank/DDBJ whole genome shotgun (WGS) entry which is preliminary data.</text>
</comment>
<dbReference type="RefSeq" id="WP_123685236.1">
    <property type="nucleotide sequence ID" value="NZ_RKHY01000001.1"/>
</dbReference>
<dbReference type="GeneID" id="301846394"/>
<evidence type="ECO:0000256" key="1">
    <source>
        <dbReference type="ARBA" id="ARBA00022737"/>
    </source>
</evidence>
<dbReference type="AlphaFoldDB" id="A0A3N2H1A5"/>